<keyword evidence="9" id="KW-1185">Reference proteome</keyword>
<name>A0A2U2DS34_9HYPH</name>
<feature type="transmembrane region" description="Helical" evidence="6">
    <location>
        <begin position="142"/>
        <end position="166"/>
    </location>
</feature>
<gene>
    <name evidence="8" type="ORF">DEM27_11940</name>
</gene>
<feature type="domain" description="Prepilin type IV endopeptidase peptidase" evidence="7">
    <location>
        <begin position="9"/>
        <end position="112"/>
    </location>
</feature>
<feature type="transmembrane region" description="Helical" evidence="6">
    <location>
        <begin position="31"/>
        <end position="51"/>
    </location>
</feature>
<organism evidence="8 9">
    <name type="scientific">Metarhizobium album</name>
    <dbReference type="NCBI Taxonomy" id="2182425"/>
    <lineage>
        <taxon>Bacteria</taxon>
        <taxon>Pseudomonadati</taxon>
        <taxon>Pseudomonadota</taxon>
        <taxon>Alphaproteobacteria</taxon>
        <taxon>Hyphomicrobiales</taxon>
        <taxon>Rhizobiaceae</taxon>
        <taxon>Metarhizobium</taxon>
    </lineage>
</organism>
<dbReference type="OrthoDB" id="5329005at2"/>
<feature type="transmembrane region" description="Helical" evidence="6">
    <location>
        <begin position="57"/>
        <end position="79"/>
    </location>
</feature>
<dbReference type="EMBL" id="QFBC01000004">
    <property type="protein sequence ID" value="PWE56136.1"/>
    <property type="molecule type" value="Genomic_DNA"/>
</dbReference>
<feature type="transmembrane region" description="Helical" evidence="6">
    <location>
        <begin position="6"/>
        <end position="24"/>
    </location>
</feature>
<dbReference type="PANTHER" id="PTHR36506">
    <property type="entry name" value="PREFLAGELLIN PEPTIDASE"/>
    <property type="match status" value="1"/>
</dbReference>
<dbReference type="InterPro" id="IPR000045">
    <property type="entry name" value="Prepilin_IV_endopep_pep"/>
</dbReference>
<dbReference type="GO" id="GO:0004190">
    <property type="term" value="F:aspartic-type endopeptidase activity"/>
    <property type="evidence" value="ECO:0007669"/>
    <property type="project" value="InterPro"/>
</dbReference>
<evidence type="ECO:0000256" key="1">
    <source>
        <dbReference type="ARBA" id="ARBA00004651"/>
    </source>
</evidence>
<evidence type="ECO:0000259" key="7">
    <source>
        <dbReference type="Pfam" id="PF01478"/>
    </source>
</evidence>
<evidence type="ECO:0000256" key="3">
    <source>
        <dbReference type="ARBA" id="ARBA00022692"/>
    </source>
</evidence>
<reference evidence="8 9" key="1">
    <citation type="submission" date="2018-05" db="EMBL/GenBank/DDBJ databases">
        <title>The draft genome of strain NS-104.</title>
        <authorList>
            <person name="Hang P."/>
            <person name="Jiang J."/>
        </authorList>
    </citation>
    <scope>NUCLEOTIDE SEQUENCE [LARGE SCALE GENOMIC DNA]</scope>
    <source>
        <strain evidence="8 9">NS-104</strain>
    </source>
</reference>
<dbReference type="Gene3D" id="1.20.120.1220">
    <property type="match status" value="1"/>
</dbReference>
<comment type="subcellular location">
    <subcellularLocation>
        <location evidence="1">Cell membrane</location>
        <topology evidence="1">Multi-pass membrane protein</topology>
    </subcellularLocation>
</comment>
<keyword evidence="4 6" id="KW-1133">Transmembrane helix</keyword>
<feature type="transmembrane region" description="Helical" evidence="6">
    <location>
        <begin position="100"/>
        <end position="122"/>
    </location>
</feature>
<comment type="caution">
    <text evidence="8">The sequence shown here is derived from an EMBL/GenBank/DDBJ whole genome shotgun (WGS) entry which is preliminary data.</text>
</comment>
<dbReference type="AlphaFoldDB" id="A0A2U2DS34"/>
<protein>
    <submittedName>
        <fullName evidence="8">Peptidase</fullName>
    </submittedName>
</protein>
<dbReference type="InterPro" id="IPR052218">
    <property type="entry name" value="Preflagellin_Peptidase"/>
</dbReference>
<sequence>MIEALIFVIFPLCLAISACIDLLTMTIPNRVSVILLAAFLIVAPFAGLGFAEIGLHLLAGLLVFAICFGLFAANVMGGGDAKLLTAAAVWFGFNSSLEMFMIYVGLIGGLVTVLVLMIRAHANSAIAVGVPLPPSLFAAKKIPYGVAIGIAGFLAYPSSPLMVAALHRLH</sequence>
<dbReference type="PANTHER" id="PTHR36506:SF1">
    <property type="entry name" value="PREFLAGELLIN PEPTIDASE"/>
    <property type="match status" value="1"/>
</dbReference>
<evidence type="ECO:0000256" key="6">
    <source>
        <dbReference type="SAM" id="Phobius"/>
    </source>
</evidence>
<dbReference type="RefSeq" id="WP_109458456.1">
    <property type="nucleotide sequence ID" value="NZ_QFBC01000004.1"/>
</dbReference>
<dbReference type="Proteomes" id="UP000245252">
    <property type="component" value="Unassembled WGS sequence"/>
</dbReference>
<evidence type="ECO:0000313" key="8">
    <source>
        <dbReference type="EMBL" id="PWE56136.1"/>
    </source>
</evidence>
<keyword evidence="3 6" id="KW-0812">Transmembrane</keyword>
<dbReference type="Pfam" id="PF01478">
    <property type="entry name" value="Peptidase_A24"/>
    <property type="match status" value="1"/>
</dbReference>
<evidence type="ECO:0000256" key="2">
    <source>
        <dbReference type="ARBA" id="ARBA00022475"/>
    </source>
</evidence>
<keyword evidence="2" id="KW-1003">Cell membrane</keyword>
<dbReference type="GO" id="GO:0005886">
    <property type="term" value="C:plasma membrane"/>
    <property type="evidence" value="ECO:0007669"/>
    <property type="project" value="UniProtKB-SubCell"/>
</dbReference>
<evidence type="ECO:0000256" key="4">
    <source>
        <dbReference type="ARBA" id="ARBA00022989"/>
    </source>
</evidence>
<proteinExistence type="predicted"/>
<accession>A0A2U2DS34</accession>
<keyword evidence="5 6" id="KW-0472">Membrane</keyword>
<evidence type="ECO:0000256" key="5">
    <source>
        <dbReference type="ARBA" id="ARBA00023136"/>
    </source>
</evidence>
<evidence type="ECO:0000313" key="9">
    <source>
        <dbReference type="Proteomes" id="UP000245252"/>
    </source>
</evidence>